<keyword evidence="4 6" id="KW-0788">Thiol protease</keyword>
<dbReference type="CDD" id="cd00214">
    <property type="entry name" value="Calpain_III"/>
    <property type="match status" value="1"/>
</dbReference>
<evidence type="ECO:0000256" key="5">
    <source>
        <dbReference type="PIRSR" id="PIRSR622684-1"/>
    </source>
</evidence>
<sequence length="799" mass="89854">MSGASTNVFHVAHPADNISNGHHGQGWDGVDAAIDSTKDFVKRTAGRCVRKGIHGRKVRDRGQPITRVSGRNFPDILHTSTGHVFASGDPEKTQEKLKDELQFGAVGGSSARGFHLAEKTFEEVRDGCLASGKLYEDPDFPAVDSSLFWFSRLPIPITWKRPSEIVKDPRMYRDENKHLDVVQGQLGDCWLMAAMSDLACRPDQFLRVCPTDQGFSKEEKYCGAFHFKFWRFGRWVDVVVDDRLPTHQGRLVYTHSGDLQEFWPALMEKAYAKVNGCYENLDGGTASEAMEDLTGGIAEHYELKSPPKNLMQIVEQSFKMGALMSSAIAAEDSVRESRLTNGLVLGHAYSLTDVRTIPVSVVRGQSATTIMRARNPWGQQEWNGPFSDKSSIWNQIPQNIKDDLHYSISEDGEFWLDYQDFQTNYQLLEICNVGPEAFLVAESTTAGQAEKTGWNTNVFEGAWTKGVTAGGCRNNAESFFMNPQYRLVISSADAGTDGLATCIVALMQKDRRKLRIRGDKNLPIGYGIYFLKEPATAPTPLPKDFFLYNASVAKSPVFMNSREVVTRFRMPPGTYIIVPSTYAPDQEGTFLLRVYTEVVSEMHEHDVHVIEQLKDLTIVPKPARDPKLEAEVLELYKQVADDNFTISVQKFQDLLNRTLIGTPTATKKVSREMARSLMALSDVHQSGKLDASSFMQLLTTVRYWKTYFDKYDPGHTGLAKLSDLRGMFEAMGCKVNNNILRVVALRYAEEDQKTINLESFIMGTVRLQQMMNLYRTKDPNLNGTAAFNLEEWIINTMYN</sequence>
<evidence type="ECO:0000256" key="4">
    <source>
        <dbReference type="ARBA" id="ARBA00022807"/>
    </source>
</evidence>
<dbReference type="SUPFAM" id="SSF47473">
    <property type="entry name" value="EF-hand"/>
    <property type="match status" value="1"/>
</dbReference>
<dbReference type="Gene3D" id="3.90.70.10">
    <property type="entry name" value="Cysteine proteinases"/>
    <property type="match status" value="1"/>
</dbReference>
<evidence type="ECO:0000256" key="6">
    <source>
        <dbReference type="PROSITE-ProRule" id="PRU00239"/>
    </source>
</evidence>
<dbReference type="PROSITE" id="PS50203">
    <property type="entry name" value="CALPAIN_CAT"/>
    <property type="match status" value="1"/>
</dbReference>
<organism evidence="8 9">
    <name type="scientific">Hypsibius exemplaris</name>
    <name type="common">Freshwater tardigrade</name>
    <dbReference type="NCBI Taxonomy" id="2072580"/>
    <lineage>
        <taxon>Eukaryota</taxon>
        <taxon>Metazoa</taxon>
        <taxon>Ecdysozoa</taxon>
        <taxon>Tardigrada</taxon>
        <taxon>Eutardigrada</taxon>
        <taxon>Parachela</taxon>
        <taxon>Hypsibioidea</taxon>
        <taxon>Hypsibiidae</taxon>
        <taxon>Hypsibius</taxon>
    </lineage>
</organism>
<dbReference type="InterPro" id="IPR036213">
    <property type="entry name" value="Calpain_III_sf"/>
</dbReference>
<evidence type="ECO:0000259" key="7">
    <source>
        <dbReference type="PROSITE" id="PS50203"/>
    </source>
</evidence>
<evidence type="ECO:0000256" key="1">
    <source>
        <dbReference type="ARBA" id="ARBA00007623"/>
    </source>
</evidence>
<feature type="active site" evidence="5 6">
    <location>
        <position position="347"/>
    </location>
</feature>
<accession>A0A1W0WGZ8</accession>
<comment type="similarity">
    <text evidence="1">Belongs to the peptidase C2 family.</text>
</comment>
<feature type="domain" description="Calpain catalytic" evidence="7">
    <location>
        <begin position="134"/>
        <end position="434"/>
    </location>
</feature>
<protein>
    <submittedName>
        <fullName evidence="8">Calpain-B</fullName>
    </submittedName>
</protein>
<dbReference type="PROSITE" id="PS00139">
    <property type="entry name" value="THIOL_PROTEASE_CYS"/>
    <property type="match status" value="1"/>
</dbReference>
<dbReference type="Pfam" id="PF00648">
    <property type="entry name" value="Peptidase_C2"/>
    <property type="match status" value="1"/>
</dbReference>
<gene>
    <name evidence="8" type="ORF">BV898_11316</name>
</gene>
<dbReference type="EMBL" id="MTYJ01000104">
    <property type="protein sequence ID" value="OQV14474.1"/>
    <property type="molecule type" value="Genomic_DNA"/>
</dbReference>
<evidence type="ECO:0000313" key="8">
    <source>
        <dbReference type="EMBL" id="OQV14474.1"/>
    </source>
</evidence>
<dbReference type="PANTHER" id="PTHR10183">
    <property type="entry name" value="CALPAIN"/>
    <property type="match status" value="1"/>
</dbReference>
<dbReference type="InterPro" id="IPR011992">
    <property type="entry name" value="EF-hand-dom_pair"/>
</dbReference>
<dbReference type="OrthoDB" id="424753at2759"/>
<dbReference type="SMART" id="SM00230">
    <property type="entry name" value="CysPc"/>
    <property type="match status" value="1"/>
</dbReference>
<dbReference type="InterPro" id="IPR000169">
    <property type="entry name" value="Pept_cys_AS"/>
</dbReference>
<dbReference type="InterPro" id="IPR038765">
    <property type="entry name" value="Papain-like_cys_pep_sf"/>
</dbReference>
<dbReference type="SUPFAM" id="SSF49758">
    <property type="entry name" value="Calpain large subunit, middle domain (domain III)"/>
    <property type="match status" value="1"/>
</dbReference>
<dbReference type="InterPro" id="IPR022684">
    <property type="entry name" value="Calpain_cysteine_protease"/>
</dbReference>
<dbReference type="SMART" id="SM00720">
    <property type="entry name" value="calpain_III"/>
    <property type="match status" value="1"/>
</dbReference>
<dbReference type="Gene3D" id="1.10.238.10">
    <property type="entry name" value="EF-hand"/>
    <property type="match status" value="1"/>
</dbReference>
<dbReference type="InterPro" id="IPR001300">
    <property type="entry name" value="Peptidase_C2_calpain_cat"/>
</dbReference>
<keyword evidence="2 6" id="KW-0645">Protease</keyword>
<keyword evidence="9" id="KW-1185">Reference proteome</keyword>
<dbReference type="GO" id="GO:0006508">
    <property type="term" value="P:proteolysis"/>
    <property type="evidence" value="ECO:0007669"/>
    <property type="project" value="UniProtKB-KW"/>
</dbReference>
<comment type="caution">
    <text evidence="8">The sequence shown here is derived from an EMBL/GenBank/DDBJ whole genome shotgun (WGS) entry which is preliminary data.</text>
</comment>
<evidence type="ECO:0000256" key="2">
    <source>
        <dbReference type="ARBA" id="ARBA00022670"/>
    </source>
</evidence>
<reference evidence="9" key="1">
    <citation type="submission" date="2017-01" db="EMBL/GenBank/DDBJ databases">
        <title>Comparative genomics of anhydrobiosis in the tardigrade Hypsibius dujardini.</title>
        <authorList>
            <person name="Yoshida Y."/>
            <person name="Koutsovoulos G."/>
            <person name="Laetsch D."/>
            <person name="Stevens L."/>
            <person name="Kumar S."/>
            <person name="Horikawa D."/>
            <person name="Ishino K."/>
            <person name="Komine S."/>
            <person name="Tomita M."/>
            <person name="Blaxter M."/>
            <person name="Arakawa K."/>
        </authorList>
    </citation>
    <scope>NUCLEOTIDE SEQUENCE [LARGE SCALE GENOMIC DNA]</scope>
    <source>
        <strain evidence="9">Z151</strain>
    </source>
</reference>
<dbReference type="InterPro" id="IPR033883">
    <property type="entry name" value="C2_III"/>
</dbReference>
<keyword evidence="3 6" id="KW-0378">Hydrolase</keyword>
<dbReference type="InterPro" id="IPR022682">
    <property type="entry name" value="Calpain_domain_III"/>
</dbReference>
<dbReference type="SUPFAM" id="SSF54001">
    <property type="entry name" value="Cysteine proteinases"/>
    <property type="match status" value="1"/>
</dbReference>
<dbReference type="Gene3D" id="2.60.120.380">
    <property type="match status" value="1"/>
</dbReference>
<dbReference type="FunFam" id="2.60.120.380:FF:000002">
    <property type="entry name" value="calpain-3 isoform X1"/>
    <property type="match status" value="1"/>
</dbReference>
<feature type="active site" evidence="5 6">
    <location>
        <position position="189"/>
    </location>
</feature>
<dbReference type="AlphaFoldDB" id="A0A1W0WGZ8"/>
<dbReference type="InterPro" id="IPR022683">
    <property type="entry name" value="Calpain_III"/>
</dbReference>
<dbReference type="PRINTS" id="PR00704">
    <property type="entry name" value="CALPAIN"/>
</dbReference>
<name>A0A1W0WGZ8_HYPEX</name>
<evidence type="ECO:0000256" key="3">
    <source>
        <dbReference type="ARBA" id="ARBA00022801"/>
    </source>
</evidence>
<feature type="active site" evidence="5 6">
    <location>
        <position position="375"/>
    </location>
</feature>
<evidence type="ECO:0000313" key="9">
    <source>
        <dbReference type="Proteomes" id="UP000192578"/>
    </source>
</evidence>
<dbReference type="Pfam" id="PF01067">
    <property type="entry name" value="Calpain_III"/>
    <property type="match status" value="1"/>
</dbReference>
<dbReference type="PANTHER" id="PTHR10183:SF433">
    <property type="entry name" value="CALPAIN-A-RELATED"/>
    <property type="match status" value="1"/>
</dbReference>
<proteinExistence type="inferred from homology"/>
<dbReference type="CDD" id="cd00044">
    <property type="entry name" value="CysPc"/>
    <property type="match status" value="1"/>
</dbReference>
<dbReference type="FunFam" id="3.90.70.10:FF:000001">
    <property type="entry name" value="Calpain-1 catalytic subunit"/>
    <property type="match status" value="1"/>
</dbReference>
<dbReference type="Proteomes" id="UP000192578">
    <property type="component" value="Unassembled WGS sequence"/>
</dbReference>
<dbReference type="GO" id="GO:0004198">
    <property type="term" value="F:calcium-dependent cysteine-type endopeptidase activity"/>
    <property type="evidence" value="ECO:0007669"/>
    <property type="project" value="InterPro"/>
</dbReference>
<dbReference type="GO" id="GO:0005737">
    <property type="term" value="C:cytoplasm"/>
    <property type="evidence" value="ECO:0007669"/>
    <property type="project" value="TreeGrafter"/>
</dbReference>